<name>A0A540V3Q9_9BACL</name>
<keyword evidence="1" id="KW-0812">Transmembrane</keyword>
<feature type="transmembrane region" description="Helical" evidence="1">
    <location>
        <begin position="117"/>
        <end position="136"/>
    </location>
</feature>
<dbReference type="RefSeq" id="WP_141601700.1">
    <property type="nucleotide sequence ID" value="NZ_JARMSB010000019.1"/>
</dbReference>
<evidence type="ECO:0000313" key="4">
    <source>
        <dbReference type="Proteomes" id="UP000315753"/>
    </source>
</evidence>
<feature type="domain" description="DUF418" evidence="2">
    <location>
        <begin position="230"/>
        <end position="385"/>
    </location>
</feature>
<feature type="transmembrane region" description="Helical" evidence="1">
    <location>
        <begin position="143"/>
        <end position="164"/>
    </location>
</feature>
<feature type="transmembrane region" description="Helical" evidence="1">
    <location>
        <begin position="315"/>
        <end position="334"/>
    </location>
</feature>
<sequence>MMFQPTALSERIHTLDIMRGVSLLGILLVNIFAFSLPLPYILDLNNWFSDYHDKMWYQTLDIYVQGSFYPLFSMLFGYGLAMQWMKADRLGTNFYPFAAKRLFVLLAIGLLHAFLLWWGDIITIYAVCGLLLILFLKLGSGWLLSIALMINGLFHLLMISAYALSGIGNEEFETFVDLGSIEDAITAYGIGTWTDAFVQRLHDLAFQMSPSMWFSALFTILPYMLIGAAAAKRRMVERAEELKWFWIILAVCCIAGGLFLKSFPFHTTRTYLLEYIRVYIGGPVLAAGYAAAIASLCLIPFVTKLLSPIAKAGRMSLTIYIMQSVICTLLFYHYGFSLYGKTDVSMSIVIAVSIYVSQLAFAELWFLKFHQGPLEMIVKRLVYGKNVKKVEQ</sequence>
<feature type="transmembrane region" description="Helical" evidence="1">
    <location>
        <begin position="21"/>
        <end position="42"/>
    </location>
</feature>
<evidence type="ECO:0000256" key="1">
    <source>
        <dbReference type="SAM" id="Phobius"/>
    </source>
</evidence>
<dbReference type="PANTHER" id="PTHR30590">
    <property type="entry name" value="INNER MEMBRANE PROTEIN"/>
    <property type="match status" value="1"/>
</dbReference>
<dbReference type="Pfam" id="PF04235">
    <property type="entry name" value="DUF418"/>
    <property type="match status" value="1"/>
</dbReference>
<keyword evidence="1" id="KW-1133">Transmembrane helix</keyword>
<comment type="caution">
    <text evidence="3">The sequence shown here is derived from an EMBL/GenBank/DDBJ whole genome shotgun (WGS) entry which is preliminary data.</text>
</comment>
<dbReference type="InterPro" id="IPR052529">
    <property type="entry name" value="Bact_Transport_Assoc"/>
</dbReference>
<dbReference type="PANTHER" id="PTHR30590:SF2">
    <property type="entry name" value="INNER MEMBRANE PROTEIN"/>
    <property type="match status" value="1"/>
</dbReference>
<feature type="transmembrane region" description="Helical" evidence="1">
    <location>
        <begin position="62"/>
        <end position="81"/>
    </location>
</feature>
<gene>
    <name evidence="3" type="ORF">FKZ59_05250</name>
</gene>
<feature type="transmembrane region" description="Helical" evidence="1">
    <location>
        <begin position="212"/>
        <end position="231"/>
    </location>
</feature>
<feature type="transmembrane region" description="Helical" evidence="1">
    <location>
        <begin position="243"/>
        <end position="260"/>
    </location>
</feature>
<accession>A0A540V3Q9</accession>
<protein>
    <submittedName>
        <fullName evidence="3">DUF418 domain-containing protein</fullName>
    </submittedName>
</protein>
<keyword evidence="1" id="KW-0472">Membrane</keyword>
<proteinExistence type="predicted"/>
<dbReference type="OrthoDB" id="9807744at2"/>
<evidence type="ECO:0000259" key="2">
    <source>
        <dbReference type="Pfam" id="PF04235"/>
    </source>
</evidence>
<keyword evidence="4" id="KW-1185">Reference proteome</keyword>
<feature type="transmembrane region" description="Helical" evidence="1">
    <location>
        <begin position="280"/>
        <end position="303"/>
    </location>
</feature>
<reference evidence="3 4" key="1">
    <citation type="submission" date="2019-06" db="EMBL/GenBank/DDBJ databases">
        <title>Genome sequence of Ureibacillus terrenus.</title>
        <authorList>
            <person name="Maclea K.S."/>
            <person name="Simoes M."/>
        </authorList>
    </citation>
    <scope>NUCLEOTIDE SEQUENCE [LARGE SCALE GENOMIC DNA]</scope>
    <source>
        <strain evidence="3 4">ATCC BAA-384</strain>
    </source>
</reference>
<dbReference type="InterPro" id="IPR007349">
    <property type="entry name" value="DUF418"/>
</dbReference>
<dbReference type="AlphaFoldDB" id="A0A540V3Q9"/>
<dbReference type="Proteomes" id="UP000315753">
    <property type="component" value="Unassembled WGS sequence"/>
</dbReference>
<dbReference type="EMBL" id="VIGD01000005">
    <property type="protein sequence ID" value="TQE91385.1"/>
    <property type="molecule type" value="Genomic_DNA"/>
</dbReference>
<organism evidence="3 4">
    <name type="scientific">Ureibacillus terrenus</name>
    <dbReference type="NCBI Taxonomy" id="118246"/>
    <lineage>
        <taxon>Bacteria</taxon>
        <taxon>Bacillati</taxon>
        <taxon>Bacillota</taxon>
        <taxon>Bacilli</taxon>
        <taxon>Bacillales</taxon>
        <taxon>Caryophanaceae</taxon>
        <taxon>Ureibacillus</taxon>
    </lineage>
</organism>
<feature type="transmembrane region" description="Helical" evidence="1">
    <location>
        <begin position="346"/>
        <end position="367"/>
    </location>
</feature>
<evidence type="ECO:0000313" key="3">
    <source>
        <dbReference type="EMBL" id="TQE91385.1"/>
    </source>
</evidence>